<dbReference type="OrthoDB" id="1657402at2759"/>
<evidence type="ECO:0000256" key="1">
    <source>
        <dbReference type="ARBA" id="ARBA00001412"/>
    </source>
</evidence>
<evidence type="ECO:0000259" key="11">
    <source>
        <dbReference type="Pfam" id="PF21467"/>
    </source>
</evidence>
<comment type="caution">
    <text evidence="12">The sequence shown here is derived from an EMBL/GenBank/DDBJ whole genome shotgun (WGS) entry which is preliminary data.</text>
</comment>
<evidence type="ECO:0000259" key="10">
    <source>
        <dbReference type="Pfam" id="PF01301"/>
    </source>
</evidence>
<keyword evidence="6 7" id="KW-0326">Glycosidase</keyword>
<sequence>MATLVRVLFALGLFCACAPSSSAASTTPRLKRGLGRVSFDARSFVFEDGFGHRERKLIRAGSFHYPRASPEEWPSIFRAMRQGGLNAVETLIMWNVHSPTKPDGGEPQLDRHPYNVTLFLEQAKKEGLYAIVRIGPYICAEWELGGIPWWLHDLEKTSHGMSAIRTNDTTWEKLSDTFVTAVIRHLHAKDLLFSEGGPVIMLQIENEYGNIESSYGEAGVRYVQHLGSTVNRLNRAFSLRIPWIMCQQPNDVPSGIVNTCNGFYCDEFEPSRSDSPKGWTEVWSGWFTAWGQPRPARPARDTAFAIARFVANGGSFFNYYMYYGGTNTMGRSGGPGIITSYDYDAPLDEYGFKRPKYYSLKALHFSLERASHATFKASRPQPRTLPLGSLNVTLMLYRTEGTDSCAAYIINAATKPSDTAILSKAQWNRILQNESMNQIETEDVMAIPPWSVTVLPDCDFDKAYNTADRVSSSASKLSGDDTFITHSAIPTRWVCSNEPIGVPNSTKDSSVVHSDSPLNLLDLTRGTADYAWYEPTSLPLPHGNNVTSVRLTFDGILDYANVFVNESLVATTLHAINSGIDGTIPVSPLRPHVSQKLSIFPPLRMQKRDEAGYPWGASSLTVTIKLSPASRPNVQVLAGRLGTSNYGPYYFENALMGITRGATMSLLDAKNTSSVPIVGWRQAGFFPKIPPQSSFSSCTSHVAAMTWTKACVPLPPTYRVSASYGFGLVLSGMRKGQAFVNGRYIGRFFLLNAQYAPSQGTCVASCQGAEACEDRIGSFQPWTCLKGCGEPSQKVYKIPADVLNSSSSCDVHHAEVVLLEEIGGDTSDVRIVEVKSGFDMVQCDRKVSEVVDEM</sequence>
<evidence type="ECO:0000256" key="9">
    <source>
        <dbReference type="SAM" id="SignalP"/>
    </source>
</evidence>
<dbReference type="Proteomes" id="UP000660262">
    <property type="component" value="Unassembled WGS sequence"/>
</dbReference>
<dbReference type="InterPro" id="IPR031330">
    <property type="entry name" value="Gly_Hdrlase_35_cat"/>
</dbReference>
<feature type="signal peptide" evidence="9">
    <location>
        <begin position="1"/>
        <end position="23"/>
    </location>
</feature>
<name>A0A830HNP3_9CHLO</name>
<evidence type="ECO:0000256" key="4">
    <source>
        <dbReference type="ARBA" id="ARBA00022729"/>
    </source>
</evidence>
<dbReference type="InterPro" id="IPR017853">
    <property type="entry name" value="GH"/>
</dbReference>
<comment type="catalytic activity">
    <reaction evidence="1 7">
        <text>Hydrolysis of terminal non-reducing beta-D-galactose residues in beta-D-galactosides.</text>
        <dbReference type="EC" id="3.2.1.23"/>
    </reaction>
</comment>
<dbReference type="InterPro" id="IPR001944">
    <property type="entry name" value="Glycoside_Hdrlase_35"/>
</dbReference>
<keyword evidence="5 7" id="KW-0378">Hydrolase</keyword>
<accession>A0A830HNP3</accession>
<evidence type="ECO:0000256" key="2">
    <source>
        <dbReference type="ARBA" id="ARBA00009809"/>
    </source>
</evidence>
<dbReference type="Pfam" id="PF21467">
    <property type="entry name" value="BetaGal_gal-bd"/>
    <property type="match status" value="1"/>
</dbReference>
<dbReference type="PROSITE" id="PS01182">
    <property type="entry name" value="GLYCOSYL_HYDROL_F35"/>
    <property type="match status" value="1"/>
</dbReference>
<gene>
    <name evidence="12" type="ORF">PPROV_000728600</name>
</gene>
<feature type="chain" id="PRO_5032534636" description="Beta-galactosidase" evidence="9">
    <location>
        <begin position="24"/>
        <end position="854"/>
    </location>
</feature>
<dbReference type="PROSITE" id="PS51257">
    <property type="entry name" value="PROKAR_LIPOPROTEIN"/>
    <property type="match status" value="1"/>
</dbReference>
<dbReference type="GO" id="GO:0005975">
    <property type="term" value="P:carbohydrate metabolic process"/>
    <property type="evidence" value="ECO:0007669"/>
    <property type="project" value="InterPro"/>
</dbReference>
<organism evidence="12 13">
    <name type="scientific">Pycnococcus provasolii</name>
    <dbReference type="NCBI Taxonomy" id="41880"/>
    <lineage>
        <taxon>Eukaryota</taxon>
        <taxon>Viridiplantae</taxon>
        <taxon>Chlorophyta</taxon>
        <taxon>Pseudoscourfieldiophyceae</taxon>
        <taxon>Pseudoscourfieldiales</taxon>
        <taxon>Pycnococcaceae</taxon>
        <taxon>Pycnococcus</taxon>
    </lineage>
</organism>
<dbReference type="PRINTS" id="PR00742">
    <property type="entry name" value="GLHYDRLASE35"/>
</dbReference>
<feature type="domain" description="Beta-galactosidase galactose-binding" evidence="11">
    <location>
        <begin position="728"/>
        <end position="806"/>
    </location>
</feature>
<dbReference type="InterPro" id="IPR008979">
    <property type="entry name" value="Galactose-bd-like_sf"/>
</dbReference>
<dbReference type="SUPFAM" id="SSF51445">
    <property type="entry name" value="(Trans)glycosidases"/>
    <property type="match status" value="1"/>
</dbReference>
<dbReference type="AlphaFoldDB" id="A0A830HNP3"/>
<evidence type="ECO:0000313" key="13">
    <source>
        <dbReference type="Proteomes" id="UP000660262"/>
    </source>
</evidence>
<proteinExistence type="inferred from homology"/>
<dbReference type="PANTHER" id="PTHR23421">
    <property type="entry name" value="BETA-GALACTOSIDASE RELATED"/>
    <property type="match status" value="1"/>
</dbReference>
<evidence type="ECO:0000313" key="12">
    <source>
        <dbReference type="EMBL" id="GHP08548.1"/>
    </source>
</evidence>
<dbReference type="EC" id="3.2.1.23" evidence="3 7"/>
<dbReference type="Pfam" id="PF01301">
    <property type="entry name" value="Glyco_hydro_35"/>
    <property type="match status" value="1"/>
</dbReference>
<dbReference type="EMBL" id="BNJQ01000021">
    <property type="protein sequence ID" value="GHP08548.1"/>
    <property type="molecule type" value="Genomic_DNA"/>
</dbReference>
<feature type="domain" description="Glycoside hydrolase 35 catalytic" evidence="10">
    <location>
        <begin position="54"/>
        <end position="364"/>
    </location>
</feature>
<evidence type="ECO:0000256" key="3">
    <source>
        <dbReference type="ARBA" id="ARBA00012756"/>
    </source>
</evidence>
<dbReference type="Gene3D" id="3.20.20.80">
    <property type="entry name" value="Glycosidases"/>
    <property type="match status" value="1"/>
</dbReference>
<evidence type="ECO:0000256" key="8">
    <source>
        <dbReference type="RuleBase" id="RU003679"/>
    </source>
</evidence>
<keyword evidence="13" id="KW-1185">Reference proteome</keyword>
<keyword evidence="4 9" id="KW-0732">Signal</keyword>
<dbReference type="Gene3D" id="2.60.120.260">
    <property type="entry name" value="Galactose-binding domain-like"/>
    <property type="match status" value="1"/>
</dbReference>
<evidence type="ECO:0000256" key="5">
    <source>
        <dbReference type="ARBA" id="ARBA00022801"/>
    </source>
</evidence>
<comment type="similarity">
    <text evidence="2 8">Belongs to the glycosyl hydrolase 35 family.</text>
</comment>
<dbReference type="SUPFAM" id="SSF49785">
    <property type="entry name" value="Galactose-binding domain-like"/>
    <property type="match status" value="1"/>
</dbReference>
<dbReference type="InterPro" id="IPR048913">
    <property type="entry name" value="BetaGal_gal-bd"/>
</dbReference>
<dbReference type="FunFam" id="3.20.20.80:FF:000006">
    <property type="entry name" value="Beta-galactosidase"/>
    <property type="match status" value="1"/>
</dbReference>
<dbReference type="InterPro" id="IPR019801">
    <property type="entry name" value="Glyco_hydro_35_CS"/>
</dbReference>
<evidence type="ECO:0000256" key="6">
    <source>
        <dbReference type="ARBA" id="ARBA00023295"/>
    </source>
</evidence>
<dbReference type="GO" id="GO:0004565">
    <property type="term" value="F:beta-galactosidase activity"/>
    <property type="evidence" value="ECO:0007669"/>
    <property type="project" value="UniProtKB-EC"/>
</dbReference>
<evidence type="ECO:0000256" key="7">
    <source>
        <dbReference type="RuleBase" id="RU000675"/>
    </source>
</evidence>
<reference evidence="12" key="1">
    <citation type="submission" date="2020-10" db="EMBL/GenBank/DDBJ databases">
        <title>Unveiling of a novel bifunctional photoreceptor, Dualchrome1, isolated from a cosmopolitan green alga.</title>
        <authorList>
            <person name="Suzuki S."/>
            <person name="Kawachi M."/>
        </authorList>
    </citation>
    <scope>NUCLEOTIDE SEQUENCE</scope>
    <source>
        <strain evidence="12">NIES 2893</strain>
    </source>
</reference>
<protein>
    <recommendedName>
        <fullName evidence="3 7">Beta-galactosidase</fullName>
        <ecNumber evidence="3 7">3.2.1.23</ecNumber>
    </recommendedName>
</protein>